<dbReference type="Proteomes" id="UP001058872">
    <property type="component" value="Chromosome"/>
</dbReference>
<dbReference type="Pfam" id="PF10987">
    <property type="entry name" value="DUF2806"/>
    <property type="match status" value="1"/>
</dbReference>
<proteinExistence type="predicted"/>
<accession>A0AAE9NA14</accession>
<reference evidence="1" key="1">
    <citation type="submission" date="2018-04" db="EMBL/GenBank/DDBJ databases">
        <title>Genomes of Endosymbiotic and Endophytic Bradyrhizobium Publication status.</title>
        <authorList>
            <person name="Guha S."/>
            <person name="Jorrin B."/>
            <person name="Sarkar M."/>
            <person name="Poole P.S."/>
            <person name="DasGupta M."/>
        </authorList>
    </citation>
    <scope>NUCLEOTIDE SEQUENCE</scope>
    <source>
        <strain evidence="1">WBOS16</strain>
    </source>
</reference>
<dbReference type="RefSeq" id="WP_257176471.1">
    <property type="nucleotide sequence ID" value="NZ_CP028989.1"/>
</dbReference>
<dbReference type="EMBL" id="CP028989">
    <property type="protein sequence ID" value="UUO65650.1"/>
    <property type="molecule type" value="Genomic_DNA"/>
</dbReference>
<organism evidence="1 2">
    <name type="scientific">Bradyrhizobium betae</name>
    <dbReference type="NCBI Taxonomy" id="244734"/>
    <lineage>
        <taxon>Bacteria</taxon>
        <taxon>Pseudomonadati</taxon>
        <taxon>Pseudomonadota</taxon>
        <taxon>Alphaproteobacteria</taxon>
        <taxon>Hyphomicrobiales</taxon>
        <taxon>Nitrobacteraceae</taxon>
        <taxon>Bradyrhizobium</taxon>
    </lineage>
</organism>
<protein>
    <recommendedName>
        <fullName evidence="3">DUF2806 domain-containing protein</fullName>
    </recommendedName>
</protein>
<gene>
    <name evidence="1" type="ORF">DCM83_10895</name>
</gene>
<name>A0AAE9NA14_9BRAD</name>
<dbReference type="AlphaFoldDB" id="A0AAE9NA14"/>
<evidence type="ECO:0000313" key="1">
    <source>
        <dbReference type="EMBL" id="UUO65650.1"/>
    </source>
</evidence>
<evidence type="ECO:0000313" key="2">
    <source>
        <dbReference type="Proteomes" id="UP001058872"/>
    </source>
</evidence>
<evidence type="ECO:0008006" key="3">
    <source>
        <dbReference type="Google" id="ProtNLM"/>
    </source>
</evidence>
<dbReference type="InterPro" id="IPR021254">
    <property type="entry name" value="DUF2806"/>
</dbReference>
<sequence length="341" mass="37014">MSQNEKSEGRVAALIEVKDLFGLSGAAKIVAEGIIRGVGEWARPWQTSRMAKSEVAVYQKWSEALGQNGLPTNVADLTLGERTTLRLSAQHERHQLNRESVALQIIEDVRAKPEDVSSTGKPMDPDWLDRFWTLAENVSDVDFQSIWARILVRQATGKASYSPRTLNTLSMLTRDEAEALSRLAPFSITTLLGGVSTSLAIWSTVGSSLGSHYTAKPKMSPDSLDAALREVVGPVRSDVFGPAGIMVEDGWAYEAYASVQEGVAKIRIANKPYDISGFPNPLPHSRSKNGEVVILAAGVRFSAVGAEIIDLIAAQPSADYVHLLQRTFQLWGLSLAEGIEA</sequence>